<dbReference type="OrthoDB" id="9805706at2"/>
<dbReference type="AlphaFoldDB" id="A0A3P7PEV0"/>
<sequence length="319" mass="35192">MFDFEKPRIDILSISEDNKHGSFVIEPLERGYGTTLGNSLRRIMLSSLPGASVSSIKIEGVLHEFSTIPGVKEDVTEIILNIKRLAIRNNSDSSEPKVAYIEFEGEGVVTGADIQADPDIEIANPDLPIATLSGGSDSKLFIELTINKGRGYVTADKNKSDDQPIGVIPIDSIYTPVERVNIKVENTRVGNVTDYDKLTLEVFTDGTLSPDEAVSLAAKVLSEHLSLFIDLSENAKNAEVMVEKEDDEKEKVLEMSIDELELSVRSYNCLKRAGINTVEELTNRTPDDMMKVRNLGRKSLEEVLAKLQELGLQLRPGDE</sequence>
<proteinExistence type="inferred from homology"/>
<dbReference type="SUPFAM" id="SSF47789">
    <property type="entry name" value="C-terminal domain of RNA polymerase alpha subunit"/>
    <property type="match status" value="1"/>
</dbReference>
<dbReference type="NCBIfam" id="NF003513">
    <property type="entry name" value="PRK05182.1-2"/>
    <property type="match status" value="1"/>
</dbReference>
<dbReference type="CDD" id="cd06928">
    <property type="entry name" value="RNAP_alpha_NTD"/>
    <property type="match status" value="1"/>
</dbReference>
<dbReference type="Pfam" id="PF03118">
    <property type="entry name" value="RNA_pol_A_CTD"/>
    <property type="match status" value="1"/>
</dbReference>
<evidence type="ECO:0000256" key="9">
    <source>
        <dbReference type="ARBA" id="ARBA00033070"/>
    </source>
</evidence>
<evidence type="ECO:0000256" key="2">
    <source>
        <dbReference type="ARBA" id="ARBA00012418"/>
    </source>
</evidence>
<dbReference type="FunFam" id="1.10.150.20:FF:000001">
    <property type="entry name" value="DNA-directed RNA polymerase subunit alpha"/>
    <property type="match status" value="1"/>
</dbReference>
<evidence type="ECO:0000256" key="11">
    <source>
        <dbReference type="HAMAP-Rule" id="MF_00059"/>
    </source>
</evidence>
<dbReference type="GO" id="GO:0003899">
    <property type="term" value="F:DNA-directed RNA polymerase activity"/>
    <property type="evidence" value="ECO:0007669"/>
    <property type="project" value="UniProtKB-UniRule"/>
</dbReference>
<dbReference type="EC" id="2.7.7.6" evidence="2 11"/>
<evidence type="ECO:0000256" key="4">
    <source>
        <dbReference type="ARBA" id="ARBA00022478"/>
    </source>
</evidence>
<evidence type="ECO:0000256" key="5">
    <source>
        <dbReference type="ARBA" id="ARBA00022679"/>
    </source>
</evidence>
<dbReference type="EMBL" id="LR130778">
    <property type="protein sequence ID" value="VDN48603.1"/>
    <property type="molecule type" value="Genomic_DNA"/>
</dbReference>
<dbReference type="InterPro" id="IPR011262">
    <property type="entry name" value="DNA-dir_RNA_pol_insert"/>
</dbReference>
<keyword evidence="4 11" id="KW-0240">DNA-directed RNA polymerase</keyword>
<dbReference type="InterPro" id="IPR011773">
    <property type="entry name" value="DNA-dir_RpoA"/>
</dbReference>
<comment type="domain">
    <text evidence="11">The N-terminal domain is essential for RNAP assembly and basal transcription, whereas the C-terminal domain is involved in interaction with transcriptional regulators and with upstream promoter elements.</text>
</comment>
<keyword evidence="6 11" id="KW-0548">Nucleotidyltransferase</keyword>
<evidence type="ECO:0000256" key="6">
    <source>
        <dbReference type="ARBA" id="ARBA00022695"/>
    </source>
</evidence>
<dbReference type="Pfam" id="PF01193">
    <property type="entry name" value="RNA_pol_L"/>
    <property type="match status" value="1"/>
</dbReference>
<dbReference type="GO" id="GO:0000428">
    <property type="term" value="C:DNA-directed RNA polymerase complex"/>
    <property type="evidence" value="ECO:0007669"/>
    <property type="project" value="UniProtKB-KW"/>
</dbReference>
<feature type="region of interest" description="Alpha N-terminal domain (alpha-NTD)" evidence="11">
    <location>
        <begin position="1"/>
        <end position="232"/>
    </location>
</feature>
<dbReference type="NCBIfam" id="NF003519">
    <property type="entry name" value="PRK05182.2-5"/>
    <property type="match status" value="1"/>
</dbReference>
<keyword evidence="7 11" id="KW-0804">Transcription</keyword>
<organism evidence="13 14">
    <name type="scientific">Petrocella atlantisensis</name>
    <dbReference type="NCBI Taxonomy" id="2173034"/>
    <lineage>
        <taxon>Bacteria</taxon>
        <taxon>Bacillati</taxon>
        <taxon>Bacillota</taxon>
        <taxon>Clostridia</taxon>
        <taxon>Lachnospirales</taxon>
        <taxon>Vallitaleaceae</taxon>
        <taxon>Petrocella</taxon>
    </lineage>
</organism>
<accession>A0A3P7PEV0</accession>
<evidence type="ECO:0000256" key="7">
    <source>
        <dbReference type="ARBA" id="ARBA00023163"/>
    </source>
</evidence>
<evidence type="ECO:0000256" key="8">
    <source>
        <dbReference type="ARBA" id="ARBA00032524"/>
    </source>
</evidence>
<dbReference type="RefSeq" id="WP_125137717.1">
    <property type="nucleotide sequence ID" value="NZ_LR130778.1"/>
</dbReference>
<evidence type="ECO:0000313" key="14">
    <source>
        <dbReference type="Proteomes" id="UP000279029"/>
    </source>
</evidence>
<dbReference type="SUPFAM" id="SSF55257">
    <property type="entry name" value="RBP11-like subunits of RNA polymerase"/>
    <property type="match status" value="1"/>
</dbReference>
<dbReference type="GO" id="GO:0003677">
    <property type="term" value="F:DNA binding"/>
    <property type="evidence" value="ECO:0007669"/>
    <property type="project" value="UniProtKB-UniRule"/>
</dbReference>
<dbReference type="GO" id="GO:0005737">
    <property type="term" value="C:cytoplasm"/>
    <property type="evidence" value="ECO:0007669"/>
    <property type="project" value="UniProtKB-ARBA"/>
</dbReference>
<dbReference type="InterPro" id="IPR036643">
    <property type="entry name" value="RNApol_insert_sf"/>
</dbReference>
<dbReference type="GO" id="GO:0046983">
    <property type="term" value="F:protein dimerization activity"/>
    <property type="evidence" value="ECO:0007669"/>
    <property type="project" value="InterPro"/>
</dbReference>
<dbReference type="Gene3D" id="1.10.150.20">
    <property type="entry name" value="5' to 3' exonuclease, C-terminal subdomain"/>
    <property type="match status" value="1"/>
</dbReference>
<feature type="domain" description="DNA-directed RNA polymerase RpoA/D/Rpb3-type" evidence="12">
    <location>
        <begin position="20"/>
        <end position="231"/>
    </location>
</feature>
<dbReference type="FunFam" id="2.170.120.12:FF:000001">
    <property type="entry name" value="DNA-directed RNA polymerase subunit alpha"/>
    <property type="match status" value="1"/>
</dbReference>
<dbReference type="Gene3D" id="3.30.1360.10">
    <property type="entry name" value="RNA polymerase, RBP11-like subunit"/>
    <property type="match status" value="1"/>
</dbReference>
<dbReference type="InterPro" id="IPR036603">
    <property type="entry name" value="RBP11-like"/>
</dbReference>
<evidence type="ECO:0000259" key="12">
    <source>
        <dbReference type="SMART" id="SM00662"/>
    </source>
</evidence>
<evidence type="ECO:0000256" key="10">
    <source>
        <dbReference type="ARBA" id="ARBA00048552"/>
    </source>
</evidence>
<keyword evidence="14" id="KW-1185">Reference proteome</keyword>
<comment type="subunit">
    <text evidence="11">Homodimer. The RNAP catalytic core consists of 2 alpha, 1 beta, 1 beta' and 1 omega subunit. When a sigma factor is associated with the core the holoenzyme is formed, which can initiate transcription.</text>
</comment>
<dbReference type="InterPro" id="IPR011263">
    <property type="entry name" value="DNA-dir_RNA_pol_RpoA/D/Rpb3"/>
</dbReference>
<reference evidence="13 14" key="1">
    <citation type="submission" date="2018-09" db="EMBL/GenBank/DDBJ databases">
        <authorList>
            <person name="Postec A."/>
        </authorList>
    </citation>
    <scope>NUCLEOTIDE SEQUENCE [LARGE SCALE GENOMIC DNA]</scope>
    <source>
        <strain evidence="13">70B-A</strain>
    </source>
</reference>
<name>A0A3P7PEV0_9FIRM</name>
<dbReference type="HAMAP" id="MF_00059">
    <property type="entry name" value="RNApol_bact_RpoA"/>
    <property type="match status" value="1"/>
</dbReference>
<keyword evidence="5 11" id="KW-0808">Transferase</keyword>
<dbReference type="Gene3D" id="2.170.120.12">
    <property type="entry name" value="DNA-directed RNA polymerase, insert domain"/>
    <property type="match status" value="1"/>
</dbReference>
<comment type="function">
    <text evidence="11">DNA-dependent RNA polymerase catalyzes the transcription of DNA into RNA using the four ribonucleoside triphosphates as substrates.</text>
</comment>
<gene>
    <name evidence="11 13" type="primary">rpoA</name>
    <name evidence="13" type="ORF">PATL70BA_2700</name>
</gene>
<evidence type="ECO:0000256" key="3">
    <source>
        <dbReference type="ARBA" id="ARBA00015972"/>
    </source>
</evidence>
<dbReference type="KEGG" id="cbar:PATL70BA_2700"/>
<dbReference type="SMART" id="SM00662">
    <property type="entry name" value="RPOLD"/>
    <property type="match status" value="1"/>
</dbReference>
<dbReference type="SUPFAM" id="SSF56553">
    <property type="entry name" value="Insert subdomain of RNA polymerase alpha subunit"/>
    <property type="match status" value="1"/>
</dbReference>
<dbReference type="NCBIfam" id="TIGR02027">
    <property type="entry name" value="rpoA"/>
    <property type="match status" value="1"/>
</dbReference>
<comment type="similarity">
    <text evidence="1 11">Belongs to the RNA polymerase alpha chain family.</text>
</comment>
<dbReference type="Proteomes" id="UP000279029">
    <property type="component" value="Chromosome"/>
</dbReference>
<evidence type="ECO:0000313" key="13">
    <source>
        <dbReference type="EMBL" id="VDN48603.1"/>
    </source>
</evidence>
<protein>
    <recommendedName>
        <fullName evidence="3 11">DNA-directed RNA polymerase subunit alpha</fullName>
        <shortName evidence="11">RNAP subunit alpha</shortName>
        <ecNumber evidence="2 11">2.7.7.6</ecNumber>
    </recommendedName>
    <alternativeName>
        <fullName evidence="9 11">RNA polymerase subunit alpha</fullName>
    </alternativeName>
    <alternativeName>
        <fullName evidence="8 11">Transcriptase subunit alpha</fullName>
    </alternativeName>
</protein>
<dbReference type="Pfam" id="PF01000">
    <property type="entry name" value="RNA_pol_A_bac"/>
    <property type="match status" value="1"/>
</dbReference>
<feature type="region of interest" description="Alpha C-terminal domain (alpha-CTD)" evidence="11">
    <location>
        <begin position="251"/>
        <end position="319"/>
    </location>
</feature>
<dbReference type="InterPro" id="IPR011260">
    <property type="entry name" value="RNAP_asu_C"/>
</dbReference>
<evidence type="ECO:0000256" key="1">
    <source>
        <dbReference type="ARBA" id="ARBA00007123"/>
    </source>
</evidence>
<dbReference type="NCBIfam" id="NF003515">
    <property type="entry name" value="PRK05182.2-1"/>
    <property type="match status" value="1"/>
</dbReference>
<comment type="catalytic activity">
    <reaction evidence="10 11">
        <text>RNA(n) + a ribonucleoside 5'-triphosphate = RNA(n+1) + diphosphate</text>
        <dbReference type="Rhea" id="RHEA:21248"/>
        <dbReference type="Rhea" id="RHEA-COMP:14527"/>
        <dbReference type="Rhea" id="RHEA-COMP:17342"/>
        <dbReference type="ChEBI" id="CHEBI:33019"/>
        <dbReference type="ChEBI" id="CHEBI:61557"/>
        <dbReference type="ChEBI" id="CHEBI:140395"/>
        <dbReference type="EC" id="2.7.7.6"/>
    </reaction>
</comment>
<dbReference type="GO" id="GO:0006351">
    <property type="term" value="P:DNA-templated transcription"/>
    <property type="evidence" value="ECO:0007669"/>
    <property type="project" value="UniProtKB-UniRule"/>
</dbReference>